<feature type="region of interest" description="Disordered" evidence="1">
    <location>
        <begin position="377"/>
        <end position="404"/>
    </location>
</feature>
<proteinExistence type="predicted"/>
<sequence>MTSRVAKIVELALMQRKTDSGIIDYQKESSTSTSEVILSTESINVSRLQSELPSTSGTAKMFSGASNNDSESERDPFESSSESYVPSDSELSLDEDQIMEEPLEQHREELAQQNNKTKKRKQGNKFLWKRSIVKRNRLSGKKYINRSGKTVEEKKPLPVNCTKCRYKCEKNITEELRIIICREYWEMGDYDKQKLHLSSLVTDVPIKRRKQQVEQSRRKTSRIFYLKNFEGLRIRVCLNFFCKTFNISHRVIETCMKNVGNTHTYTGFDKRKGKRPHNVTKEQDVLLVKEHIDSFPRVESHYCRRDSTKQYLSSDLNLSQMYRLYIGFCENRNVTKVSKFVYQKIFHKYDPALDFFIPKKDQCFKCNAYNTAKDKEPLKEEFDSHKKREKDAMRMKSEDKERAAREKGQTFRAATFDLQAILSVPFAGDNQIFYKLKLNVYNFTIFDASDATEASEIVAQKVEDIWKSASIPIVSHQRIVALTKEYQKKRKDLLKPYLKRKDAVSYKSKLDVFKKDSLRLFDIAACKCDNFNSCLCLKQNKVPIKERPFLQDQRSCRQMIIGSVDFEAVRQQQKREMRSKCDKENNIIDDAKASTSSYNRQVDGLEVEIEPGFNNIDGNEVTQHEKKKEQSAVISDEQTILQPTKRNTRNLSELAKTLDRYAVSDRAGAAIASAVLQDYGIVNNEDTQNIIDRHKVRRARQKNRTDLQRFSKSIVLLGLYFDGRKDKTLTFDDNRKRTIVEEHISLIQEPDSKYLGHVSPISGTAANILDAFNIFFQISSISLDSLEVIGCDGTNTNVGSKGGIISLLEKTIGRPLQWFICQLHANELPLRHLLQHLDGETTGPRAFRGHIGTLLHNCEKLPIVEFSRIESELPDITSDFKLSTDQNYLHQICSSIINGSCSEALSKRDPGKLVHSRWLTTANRILRLYVSTENPTQNLVSLATFIIKVYAPMWFLIKTKSSCIYGAQHIFKYIELCHYLPEDLKNVVFKVINRNGFFGHPENILLSMLWDERKHIRHLAYCRILKYRTVSDGKLNIRSFAVPDFNFKAKNYYELVDCQTILWTEPPITARLTDAQLKEIVEDPEKSEISYIKKYPCHTQAVERAVKMVTEASVTVCGYERRDGLIRNQLASRSIMPSFESKKYFISNL</sequence>
<protein>
    <submittedName>
        <fullName evidence="2">Uncharacterized protein</fullName>
    </submittedName>
</protein>
<name>A0A9N9SW51_DIABA</name>
<dbReference type="PANTHER" id="PTHR46409:SF1">
    <property type="entry name" value="HTH PSQ-TYPE DOMAIN-CONTAINING PROTEIN"/>
    <property type="match status" value="1"/>
</dbReference>
<dbReference type="AlphaFoldDB" id="A0A9N9SW51"/>
<dbReference type="OrthoDB" id="6776101at2759"/>
<dbReference type="PANTHER" id="PTHR46409">
    <property type="entry name" value="HTH PSQ-TYPE DOMAIN-CONTAINING PROTEIN"/>
    <property type="match status" value="1"/>
</dbReference>
<accession>A0A9N9SW51</accession>
<gene>
    <name evidence="2" type="ORF">DIABBA_LOCUS6571</name>
</gene>
<feature type="compositionally biased region" description="Low complexity" evidence="1">
    <location>
        <begin position="78"/>
        <end position="90"/>
    </location>
</feature>
<reference evidence="2" key="1">
    <citation type="submission" date="2022-01" db="EMBL/GenBank/DDBJ databases">
        <authorList>
            <person name="King R."/>
        </authorList>
    </citation>
    <scope>NUCLEOTIDE SEQUENCE</scope>
</reference>
<organism evidence="2 3">
    <name type="scientific">Diabrotica balteata</name>
    <name type="common">Banded cucumber beetle</name>
    <dbReference type="NCBI Taxonomy" id="107213"/>
    <lineage>
        <taxon>Eukaryota</taxon>
        <taxon>Metazoa</taxon>
        <taxon>Ecdysozoa</taxon>
        <taxon>Arthropoda</taxon>
        <taxon>Hexapoda</taxon>
        <taxon>Insecta</taxon>
        <taxon>Pterygota</taxon>
        <taxon>Neoptera</taxon>
        <taxon>Endopterygota</taxon>
        <taxon>Coleoptera</taxon>
        <taxon>Polyphaga</taxon>
        <taxon>Cucujiformia</taxon>
        <taxon>Chrysomeloidea</taxon>
        <taxon>Chrysomelidae</taxon>
        <taxon>Galerucinae</taxon>
        <taxon>Diabroticina</taxon>
        <taxon>Diabroticites</taxon>
        <taxon>Diabrotica</taxon>
    </lineage>
</organism>
<dbReference type="EMBL" id="OU898279">
    <property type="protein sequence ID" value="CAG9833152.1"/>
    <property type="molecule type" value="Genomic_DNA"/>
</dbReference>
<evidence type="ECO:0000313" key="3">
    <source>
        <dbReference type="Proteomes" id="UP001153709"/>
    </source>
</evidence>
<feature type="region of interest" description="Disordered" evidence="1">
    <location>
        <begin position="42"/>
        <end position="91"/>
    </location>
</feature>
<evidence type="ECO:0000313" key="2">
    <source>
        <dbReference type="EMBL" id="CAG9833152.1"/>
    </source>
</evidence>
<feature type="compositionally biased region" description="Polar residues" evidence="1">
    <location>
        <begin position="42"/>
        <end position="69"/>
    </location>
</feature>
<keyword evidence="3" id="KW-1185">Reference proteome</keyword>
<dbReference type="Proteomes" id="UP001153709">
    <property type="component" value="Chromosome 4"/>
</dbReference>
<evidence type="ECO:0000256" key="1">
    <source>
        <dbReference type="SAM" id="MobiDB-lite"/>
    </source>
</evidence>